<evidence type="ECO:0000256" key="3">
    <source>
        <dbReference type="SAM" id="MobiDB-lite"/>
    </source>
</evidence>
<feature type="region of interest" description="Disordered" evidence="3">
    <location>
        <begin position="92"/>
        <end position="116"/>
    </location>
</feature>
<evidence type="ECO:0000256" key="2">
    <source>
        <dbReference type="ARBA" id="ARBA00022801"/>
    </source>
</evidence>
<dbReference type="InterPro" id="IPR050272">
    <property type="entry name" value="Isochorismatase-like_hydrls"/>
</dbReference>
<accession>A0A6A6RH18</accession>
<feature type="domain" description="Isochorismatase-like" evidence="4">
    <location>
        <begin position="5"/>
        <end position="89"/>
    </location>
</feature>
<dbReference type="Gene3D" id="3.40.50.850">
    <property type="entry name" value="Isochorismatase-like"/>
    <property type="match status" value="1"/>
</dbReference>
<dbReference type="Pfam" id="PF00857">
    <property type="entry name" value="Isochorismatase"/>
    <property type="match status" value="1"/>
</dbReference>
<protein>
    <recommendedName>
        <fullName evidence="4">Isochorismatase-like domain-containing protein</fullName>
    </recommendedName>
</protein>
<evidence type="ECO:0000256" key="1">
    <source>
        <dbReference type="ARBA" id="ARBA00006336"/>
    </source>
</evidence>
<dbReference type="OrthoDB" id="167809at2759"/>
<comment type="similarity">
    <text evidence="1">Belongs to the isochorismatase family.</text>
</comment>
<dbReference type="GO" id="GO:0016787">
    <property type="term" value="F:hydrolase activity"/>
    <property type="evidence" value="ECO:0007669"/>
    <property type="project" value="UniProtKB-KW"/>
</dbReference>
<keyword evidence="2" id="KW-0378">Hydrolase</keyword>
<dbReference type="InterPro" id="IPR000868">
    <property type="entry name" value="Isochorismatase-like_dom"/>
</dbReference>
<dbReference type="Proteomes" id="UP000799750">
    <property type="component" value="Unassembled WGS sequence"/>
</dbReference>
<sequence>MQTQPITKNWYSAFTETGLHDWLQANGVGNGPLSFAGVTTNNCILATLTDAFFQRYLVRVIRECVGAVNKKSEVEAFKEIERYYGSTVRAESMIQSSSTDRVEEAEADVADPFSPA</sequence>
<keyword evidence="6" id="KW-1185">Reference proteome</keyword>
<evidence type="ECO:0000259" key="4">
    <source>
        <dbReference type="Pfam" id="PF00857"/>
    </source>
</evidence>
<gene>
    <name evidence="5" type="ORF">BU16DRAFT_612360</name>
</gene>
<dbReference type="PANTHER" id="PTHR43540:SF6">
    <property type="entry name" value="ISOCHORISMATASE-LIKE DOMAIN-CONTAINING PROTEIN"/>
    <property type="match status" value="1"/>
</dbReference>
<evidence type="ECO:0000313" key="5">
    <source>
        <dbReference type="EMBL" id="KAF2502747.1"/>
    </source>
</evidence>
<organism evidence="5 6">
    <name type="scientific">Lophium mytilinum</name>
    <dbReference type="NCBI Taxonomy" id="390894"/>
    <lineage>
        <taxon>Eukaryota</taxon>
        <taxon>Fungi</taxon>
        <taxon>Dikarya</taxon>
        <taxon>Ascomycota</taxon>
        <taxon>Pezizomycotina</taxon>
        <taxon>Dothideomycetes</taxon>
        <taxon>Pleosporomycetidae</taxon>
        <taxon>Mytilinidiales</taxon>
        <taxon>Mytilinidiaceae</taxon>
        <taxon>Lophium</taxon>
    </lineage>
</organism>
<reference evidence="5" key="1">
    <citation type="journal article" date="2020" name="Stud. Mycol.">
        <title>101 Dothideomycetes genomes: a test case for predicting lifestyles and emergence of pathogens.</title>
        <authorList>
            <person name="Haridas S."/>
            <person name="Albert R."/>
            <person name="Binder M."/>
            <person name="Bloem J."/>
            <person name="Labutti K."/>
            <person name="Salamov A."/>
            <person name="Andreopoulos B."/>
            <person name="Baker S."/>
            <person name="Barry K."/>
            <person name="Bills G."/>
            <person name="Bluhm B."/>
            <person name="Cannon C."/>
            <person name="Castanera R."/>
            <person name="Culley D."/>
            <person name="Daum C."/>
            <person name="Ezra D."/>
            <person name="Gonzalez J."/>
            <person name="Henrissat B."/>
            <person name="Kuo A."/>
            <person name="Liang C."/>
            <person name="Lipzen A."/>
            <person name="Lutzoni F."/>
            <person name="Magnuson J."/>
            <person name="Mondo S."/>
            <person name="Nolan M."/>
            <person name="Ohm R."/>
            <person name="Pangilinan J."/>
            <person name="Park H.-J."/>
            <person name="Ramirez L."/>
            <person name="Alfaro M."/>
            <person name="Sun H."/>
            <person name="Tritt A."/>
            <person name="Yoshinaga Y."/>
            <person name="Zwiers L.-H."/>
            <person name="Turgeon B."/>
            <person name="Goodwin S."/>
            <person name="Spatafora J."/>
            <person name="Crous P."/>
            <person name="Grigoriev I."/>
        </authorList>
    </citation>
    <scope>NUCLEOTIDE SEQUENCE</scope>
    <source>
        <strain evidence="5">CBS 269.34</strain>
    </source>
</reference>
<dbReference type="PANTHER" id="PTHR43540">
    <property type="entry name" value="PEROXYUREIDOACRYLATE/UREIDOACRYLATE AMIDOHYDROLASE-RELATED"/>
    <property type="match status" value="1"/>
</dbReference>
<dbReference type="SUPFAM" id="SSF52499">
    <property type="entry name" value="Isochorismatase-like hydrolases"/>
    <property type="match status" value="1"/>
</dbReference>
<dbReference type="EMBL" id="MU004181">
    <property type="protein sequence ID" value="KAF2502747.1"/>
    <property type="molecule type" value="Genomic_DNA"/>
</dbReference>
<proteinExistence type="inferred from homology"/>
<dbReference type="InterPro" id="IPR036380">
    <property type="entry name" value="Isochorismatase-like_sf"/>
</dbReference>
<evidence type="ECO:0000313" key="6">
    <source>
        <dbReference type="Proteomes" id="UP000799750"/>
    </source>
</evidence>
<name>A0A6A6RH18_9PEZI</name>
<dbReference type="AlphaFoldDB" id="A0A6A6RH18"/>